<feature type="signal peptide" evidence="1">
    <location>
        <begin position="1"/>
        <end position="29"/>
    </location>
</feature>
<feature type="chain" id="PRO_5022776866" description="DUF4380 domain-containing protein" evidence="1">
    <location>
        <begin position="30"/>
        <end position="340"/>
    </location>
</feature>
<keyword evidence="3" id="KW-1185">Reference proteome</keyword>
<evidence type="ECO:0000256" key="1">
    <source>
        <dbReference type="SAM" id="SignalP"/>
    </source>
</evidence>
<sequence length="340" mass="37761" precursor="true">MIACCRFRRITSSAILLCSVFVLVDVSSAEDEAAVLNYYGYKHCIRLSNASTSVTLCPEAGGRVLEYALDGANVLYLPSGDEGWTYEKDASKTPMNAGRFDIGPEKMVNRGMVLWAGPWKGEITGPRSARMTSEYDPESGVRLVRDFELHETTSQLRCTQTIVNESKSHVNLCHWSRTFAVGGGIVVVPRSPRGRFPHGYVRYENGNVLTIAPEDPNIEVSDRAVVIRDVPAKPKLGFDSHAGWFAYLAPSNQMFVKRFTTYPNRAYNEFAALTISVWYPNDPMVELEPIGPAENLGPGKAGSFTEEWWLLPHAFPGESRAVDFESIQTLVNEKTTPPSR</sequence>
<name>A0A5C6FAM3_9BACT</name>
<comment type="caution">
    <text evidence="2">The sequence shown here is derived from an EMBL/GenBank/DDBJ whole genome shotgun (WGS) entry which is preliminary data.</text>
</comment>
<dbReference type="Proteomes" id="UP000318288">
    <property type="component" value="Unassembled WGS sequence"/>
</dbReference>
<evidence type="ECO:0000313" key="2">
    <source>
        <dbReference type="EMBL" id="TWU58843.1"/>
    </source>
</evidence>
<protein>
    <recommendedName>
        <fullName evidence="4">DUF4380 domain-containing protein</fullName>
    </recommendedName>
</protein>
<organism evidence="2 3">
    <name type="scientific">Rubripirellula tenax</name>
    <dbReference type="NCBI Taxonomy" id="2528015"/>
    <lineage>
        <taxon>Bacteria</taxon>
        <taxon>Pseudomonadati</taxon>
        <taxon>Planctomycetota</taxon>
        <taxon>Planctomycetia</taxon>
        <taxon>Pirellulales</taxon>
        <taxon>Pirellulaceae</taxon>
        <taxon>Rubripirellula</taxon>
    </lineage>
</organism>
<dbReference type="AlphaFoldDB" id="A0A5C6FAM3"/>
<dbReference type="OrthoDB" id="184858at2"/>
<dbReference type="EMBL" id="SJPW01000002">
    <property type="protein sequence ID" value="TWU58843.1"/>
    <property type="molecule type" value="Genomic_DNA"/>
</dbReference>
<accession>A0A5C6FAM3</accession>
<keyword evidence="1" id="KW-0732">Signal</keyword>
<evidence type="ECO:0008006" key="4">
    <source>
        <dbReference type="Google" id="ProtNLM"/>
    </source>
</evidence>
<proteinExistence type="predicted"/>
<gene>
    <name evidence="2" type="ORF">Poly51_16230</name>
</gene>
<dbReference type="RefSeq" id="WP_146456028.1">
    <property type="nucleotide sequence ID" value="NZ_SJPW01000002.1"/>
</dbReference>
<evidence type="ECO:0000313" key="3">
    <source>
        <dbReference type="Proteomes" id="UP000318288"/>
    </source>
</evidence>
<reference evidence="2 3" key="1">
    <citation type="submission" date="2019-02" db="EMBL/GenBank/DDBJ databases">
        <title>Deep-cultivation of Planctomycetes and their phenomic and genomic characterization uncovers novel biology.</title>
        <authorList>
            <person name="Wiegand S."/>
            <person name="Jogler M."/>
            <person name="Boedeker C."/>
            <person name="Pinto D."/>
            <person name="Vollmers J."/>
            <person name="Rivas-Marin E."/>
            <person name="Kohn T."/>
            <person name="Peeters S.H."/>
            <person name="Heuer A."/>
            <person name="Rast P."/>
            <person name="Oberbeckmann S."/>
            <person name="Bunk B."/>
            <person name="Jeske O."/>
            <person name="Meyerdierks A."/>
            <person name="Storesund J.E."/>
            <person name="Kallscheuer N."/>
            <person name="Luecker S."/>
            <person name="Lage O.M."/>
            <person name="Pohl T."/>
            <person name="Merkel B.J."/>
            <person name="Hornburger P."/>
            <person name="Mueller R.-W."/>
            <person name="Bruemmer F."/>
            <person name="Labrenz M."/>
            <person name="Spormann A.M."/>
            <person name="Op Den Camp H."/>
            <person name="Overmann J."/>
            <person name="Amann R."/>
            <person name="Jetten M.S.M."/>
            <person name="Mascher T."/>
            <person name="Medema M.H."/>
            <person name="Devos D.P."/>
            <person name="Kaster A.-K."/>
            <person name="Ovreas L."/>
            <person name="Rohde M."/>
            <person name="Galperin M.Y."/>
            <person name="Jogler C."/>
        </authorList>
    </citation>
    <scope>NUCLEOTIDE SEQUENCE [LARGE SCALE GENOMIC DNA]</scope>
    <source>
        <strain evidence="2 3">Poly51</strain>
    </source>
</reference>